<protein>
    <recommendedName>
        <fullName evidence="2">histidine kinase</fullName>
        <ecNumber evidence="2">2.7.13.3</ecNumber>
    </recommendedName>
</protein>
<dbReference type="SUPFAM" id="SSF55874">
    <property type="entry name" value="ATPase domain of HSP90 chaperone/DNA topoisomerase II/histidine kinase"/>
    <property type="match status" value="1"/>
</dbReference>
<dbReference type="CDD" id="cd00075">
    <property type="entry name" value="HATPase"/>
    <property type="match status" value="1"/>
</dbReference>
<dbReference type="RefSeq" id="WP_106265237.1">
    <property type="nucleotide sequence ID" value="NZ_PVTQ01000008.1"/>
</dbReference>
<dbReference type="SMART" id="SM00387">
    <property type="entry name" value="HATPase_c"/>
    <property type="match status" value="1"/>
</dbReference>
<evidence type="ECO:0000259" key="6">
    <source>
        <dbReference type="PROSITE" id="PS50109"/>
    </source>
</evidence>
<evidence type="ECO:0000256" key="4">
    <source>
        <dbReference type="ARBA" id="ARBA00022679"/>
    </source>
</evidence>
<dbReference type="SUPFAM" id="SSF55785">
    <property type="entry name" value="PYP-like sensor domain (PAS domain)"/>
    <property type="match status" value="1"/>
</dbReference>
<keyword evidence="4" id="KW-0808">Transferase</keyword>
<evidence type="ECO:0000256" key="3">
    <source>
        <dbReference type="ARBA" id="ARBA00022553"/>
    </source>
</evidence>
<evidence type="ECO:0000256" key="5">
    <source>
        <dbReference type="ARBA" id="ARBA00022777"/>
    </source>
</evidence>
<dbReference type="InterPro" id="IPR003594">
    <property type="entry name" value="HATPase_dom"/>
</dbReference>
<comment type="catalytic activity">
    <reaction evidence="1">
        <text>ATP + protein L-histidine = ADP + protein N-phospho-L-histidine.</text>
        <dbReference type="EC" id="2.7.13.3"/>
    </reaction>
</comment>
<dbReference type="EMBL" id="PVTQ01000008">
    <property type="protein sequence ID" value="PRY88238.1"/>
    <property type="molecule type" value="Genomic_DNA"/>
</dbReference>
<organism evidence="7 8">
    <name type="scientific">Donghicola tyrosinivorans</name>
    <dbReference type="NCBI Taxonomy" id="1652492"/>
    <lineage>
        <taxon>Bacteria</taxon>
        <taxon>Pseudomonadati</taxon>
        <taxon>Pseudomonadota</taxon>
        <taxon>Alphaproteobacteria</taxon>
        <taxon>Rhodobacterales</taxon>
        <taxon>Roseobacteraceae</taxon>
        <taxon>Donghicola</taxon>
    </lineage>
</organism>
<dbReference type="Proteomes" id="UP000238392">
    <property type="component" value="Unassembled WGS sequence"/>
</dbReference>
<gene>
    <name evidence="7" type="ORF">CLV74_10842</name>
</gene>
<dbReference type="Gene3D" id="3.30.565.10">
    <property type="entry name" value="Histidine kinase-like ATPase, C-terminal domain"/>
    <property type="match status" value="1"/>
</dbReference>
<evidence type="ECO:0000256" key="1">
    <source>
        <dbReference type="ARBA" id="ARBA00000085"/>
    </source>
</evidence>
<keyword evidence="8" id="KW-1185">Reference proteome</keyword>
<proteinExistence type="predicted"/>
<dbReference type="InterPro" id="IPR005467">
    <property type="entry name" value="His_kinase_dom"/>
</dbReference>
<comment type="caution">
    <text evidence="7">The sequence shown here is derived from an EMBL/GenBank/DDBJ whole genome shotgun (WGS) entry which is preliminary data.</text>
</comment>
<dbReference type="InterPro" id="IPR036890">
    <property type="entry name" value="HATPase_C_sf"/>
</dbReference>
<dbReference type="CDD" id="cd00130">
    <property type="entry name" value="PAS"/>
    <property type="match status" value="1"/>
</dbReference>
<name>A0A2T0WNF6_9RHOB</name>
<dbReference type="EC" id="2.7.13.3" evidence="2"/>
<sequence length="393" mass="43115">MLQVVQTTHYLEDELAAVVAAGAPLAGYVTHQSHDGMWVWDLQAPQNVWVSPEFWLVLGYDPADRDHSAEALAEVIWENDRVNFPASLLDADVGHNGMIDRIVHFTTASGALMHFRCRGTASRREDGAATRMLLVLEDLSPLFKMIEFRELAGLYVQLAEKSRQTDDFEHFMFGMSHDMLSPLNVASSALKEIKYELEVGNPDEAHALLDLCEDSLARMIGLLKGMRSYFTTSKPDETYAASVSLASVAKAARDELAQMIESARADVHLDCPHQVAGSAAQLQLLLKNLLSNAIKFSGHKGAISVQVQTRLLPGGKAVRLSVLDNGMGIDEKHRRIVFHPFKRLHRNAKGSGSGLGLSICKRIASNHGTTVEINALPEGGTEVYIDLHVGEAQ</sequence>
<evidence type="ECO:0000313" key="8">
    <source>
        <dbReference type="Proteomes" id="UP000238392"/>
    </source>
</evidence>
<evidence type="ECO:0000256" key="2">
    <source>
        <dbReference type="ARBA" id="ARBA00012438"/>
    </source>
</evidence>
<dbReference type="InterPro" id="IPR004358">
    <property type="entry name" value="Sig_transdc_His_kin-like_C"/>
</dbReference>
<dbReference type="InterPro" id="IPR036097">
    <property type="entry name" value="HisK_dim/P_sf"/>
</dbReference>
<dbReference type="PRINTS" id="PR00344">
    <property type="entry name" value="BCTRLSENSOR"/>
</dbReference>
<dbReference type="OrthoDB" id="9795133at2"/>
<dbReference type="AlphaFoldDB" id="A0A2T0WNF6"/>
<dbReference type="InterPro" id="IPR035965">
    <property type="entry name" value="PAS-like_dom_sf"/>
</dbReference>
<keyword evidence="3" id="KW-0597">Phosphoprotein</keyword>
<dbReference type="Gene3D" id="3.30.450.20">
    <property type="entry name" value="PAS domain"/>
    <property type="match status" value="1"/>
</dbReference>
<dbReference type="GO" id="GO:0000155">
    <property type="term" value="F:phosphorelay sensor kinase activity"/>
    <property type="evidence" value="ECO:0007669"/>
    <property type="project" value="InterPro"/>
</dbReference>
<dbReference type="PANTHER" id="PTHR43304">
    <property type="entry name" value="PHYTOCHROME-LIKE PROTEIN CPH1"/>
    <property type="match status" value="1"/>
</dbReference>
<dbReference type="InterPro" id="IPR000014">
    <property type="entry name" value="PAS"/>
</dbReference>
<keyword evidence="5" id="KW-0418">Kinase</keyword>
<dbReference type="PROSITE" id="PS50109">
    <property type="entry name" value="HIS_KIN"/>
    <property type="match status" value="1"/>
</dbReference>
<accession>A0A2T0WNF6</accession>
<reference evidence="7 8" key="1">
    <citation type="submission" date="2018-03" db="EMBL/GenBank/DDBJ databases">
        <title>Genomic Encyclopedia of Archaeal and Bacterial Type Strains, Phase II (KMG-II): from individual species to whole genera.</title>
        <authorList>
            <person name="Goeker M."/>
        </authorList>
    </citation>
    <scope>NUCLEOTIDE SEQUENCE [LARGE SCALE GENOMIC DNA]</scope>
    <source>
        <strain evidence="7 8">DSM 100212</strain>
    </source>
</reference>
<dbReference type="InterPro" id="IPR052162">
    <property type="entry name" value="Sensor_kinase/Photoreceptor"/>
</dbReference>
<feature type="domain" description="Histidine kinase" evidence="6">
    <location>
        <begin position="174"/>
        <end position="391"/>
    </location>
</feature>
<dbReference type="SUPFAM" id="SSF47384">
    <property type="entry name" value="Homodimeric domain of signal transducing histidine kinase"/>
    <property type="match status" value="1"/>
</dbReference>
<dbReference type="Pfam" id="PF02518">
    <property type="entry name" value="HATPase_c"/>
    <property type="match status" value="1"/>
</dbReference>
<evidence type="ECO:0000313" key="7">
    <source>
        <dbReference type="EMBL" id="PRY88238.1"/>
    </source>
</evidence>
<dbReference type="PANTHER" id="PTHR43304:SF1">
    <property type="entry name" value="PAC DOMAIN-CONTAINING PROTEIN"/>
    <property type="match status" value="1"/>
</dbReference>